<dbReference type="Gene3D" id="3.40.1090.10">
    <property type="entry name" value="Cytosolic phospholipase A2 catalytic domain"/>
    <property type="match status" value="2"/>
</dbReference>
<dbReference type="InterPro" id="IPR021095">
    <property type="entry name" value="DUF3734"/>
</dbReference>
<sequence length="359" mass="37845">MDSKPIVALVLSGGNALGAYHAGAYEALHRAGWLPDWVVGASAGAVNGALICGAPPEERVARLRAFWRPAPAEGAAATPRAVETARRTAAATSTLTMGQPGLFSPRWLHGPWWDPPGLAGTESLFDTAPLHATLDQLVDFDRLNRGDLRLCVTAVDVESGEDVVVDTRVHRLRGDHVRASSALLPAFPAVEVDGRLLADAGIALNLPLDVVLGDVEDDRPLLCIAVDLLPLRGPRPRTIGDAVNRVQDLLFAAQSRRALAAWQAVFDERARAGMARSVTLVHLQQGNAAQDVSGKAFDFSPSTVGARWRAGRADVAAALASIGPARLAEAAPGLRVFARGDDPAGGFAPVHHRLAPRPV</sequence>
<dbReference type="PANTHER" id="PTHR14226">
    <property type="entry name" value="NEUROPATHY TARGET ESTERASE/SWISS CHEESE D.MELANOGASTER"/>
    <property type="match status" value="1"/>
</dbReference>
<feature type="domain" description="PNPLA" evidence="5">
    <location>
        <begin position="9"/>
        <end position="212"/>
    </location>
</feature>
<dbReference type="Proteomes" id="UP000732399">
    <property type="component" value="Unassembled WGS sequence"/>
</dbReference>
<dbReference type="EMBL" id="JAAVJH010000013">
    <property type="protein sequence ID" value="NJR80112.1"/>
    <property type="molecule type" value="Genomic_DNA"/>
</dbReference>
<keyword evidence="7" id="KW-1185">Reference proteome</keyword>
<reference evidence="6 7" key="1">
    <citation type="submission" date="2020-03" db="EMBL/GenBank/DDBJ databases">
        <authorList>
            <person name="Wang L."/>
            <person name="He N."/>
            <person name="Li Y."/>
            <person name="Fang Y."/>
            <person name="Zhang F."/>
        </authorList>
    </citation>
    <scope>NUCLEOTIDE SEQUENCE [LARGE SCALE GENOMIC DNA]</scope>
    <source>
        <strain evidence="6 7">36D10-4-7</strain>
    </source>
</reference>
<feature type="active site" description="Proton acceptor" evidence="4">
    <location>
        <position position="199"/>
    </location>
</feature>
<dbReference type="Pfam" id="PF01734">
    <property type="entry name" value="Patatin"/>
    <property type="match status" value="1"/>
</dbReference>
<proteinExistence type="predicted"/>
<evidence type="ECO:0000313" key="6">
    <source>
        <dbReference type="EMBL" id="NJR80112.1"/>
    </source>
</evidence>
<dbReference type="Pfam" id="PF12536">
    <property type="entry name" value="DUF3734"/>
    <property type="match status" value="1"/>
</dbReference>
<dbReference type="InterPro" id="IPR002641">
    <property type="entry name" value="PNPLA_dom"/>
</dbReference>
<dbReference type="PANTHER" id="PTHR14226:SF57">
    <property type="entry name" value="BLR7027 PROTEIN"/>
    <property type="match status" value="1"/>
</dbReference>
<dbReference type="InterPro" id="IPR016035">
    <property type="entry name" value="Acyl_Trfase/lysoPLipase"/>
</dbReference>
<keyword evidence="3 4" id="KW-0443">Lipid metabolism</keyword>
<evidence type="ECO:0000256" key="1">
    <source>
        <dbReference type="ARBA" id="ARBA00022801"/>
    </source>
</evidence>
<evidence type="ECO:0000256" key="3">
    <source>
        <dbReference type="ARBA" id="ARBA00023098"/>
    </source>
</evidence>
<feature type="active site" description="Nucleophile" evidence="4">
    <location>
        <position position="42"/>
    </location>
</feature>
<accession>A0ABX1CQ91</accession>
<evidence type="ECO:0000256" key="2">
    <source>
        <dbReference type="ARBA" id="ARBA00022963"/>
    </source>
</evidence>
<gene>
    <name evidence="6" type="ORF">HBH26_16140</name>
</gene>
<evidence type="ECO:0000259" key="5">
    <source>
        <dbReference type="PROSITE" id="PS51635"/>
    </source>
</evidence>
<comment type="caution">
    <text evidence="6">The sequence shown here is derived from an EMBL/GenBank/DDBJ whole genome shotgun (WGS) entry which is preliminary data.</text>
</comment>
<organism evidence="6 7">
    <name type="scientific">Sphingomonas corticis</name>
    <dbReference type="NCBI Taxonomy" id="2722791"/>
    <lineage>
        <taxon>Bacteria</taxon>
        <taxon>Pseudomonadati</taxon>
        <taxon>Pseudomonadota</taxon>
        <taxon>Alphaproteobacteria</taxon>
        <taxon>Sphingomonadales</taxon>
        <taxon>Sphingomonadaceae</taxon>
        <taxon>Sphingomonas</taxon>
    </lineage>
</organism>
<dbReference type="SUPFAM" id="SSF52151">
    <property type="entry name" value="FabD/lysophospholipase-like"/>
    <property type="match status" value="1"/>
</dbReference>
<dbReference type="RefSeq" id="WP_168135671.1">
    <property type="nucleotide sequence ID" value="NZ_JAAVJH010000013.1"/>
</dbReference>
<name>A0ABX1CQ91_9SPHN</name>
<evidence type="ECO:0000256" key="4">
    <source>
        <dbReference type="PROSITE-ProRule" id="PRU01161"/>
    </source>
</evidence>
<protein>
    <submittedName>
        <fullName evidence="6">Patatin</fullName>
    </submittedName>
</protein>
<evidence type="ECO:0000313" key="7">
    <source>
        <dbReference type="Proteomes" id="UP000732399"/>
    </source>
</evidence>
<comment type="caution">
    <text evidence="4">Lacks conserved residue(s) required for the propagation of feature annotation.</text>
</comment>
<feature type="short sequence motif" description="GXSXG" evidence="4">
    <location>
        <begin position="40"/>
        <end position="44"/>
    </location>
</feature>
<keyword evidence="2 4" id="KW-0442">Lipid degradation</keyword>
<dbReference type="InterPro" id="IPR050301">
    <property type="entry name" value="NTE"/>
</dbReference>
<keyword evidence="1 4" id="KW-0378">Hydrolase</keyword>
<dbReference type="PROSITE" id="PS51635">
    <property type="entry name" value="PNPLA"/>
    <property type="match status" value="1"/>
</dbReference>